<keyword evidence="1" id="KW-0472">Membrane</keyword>
<feature type="transmembrane region" description="Helical" evidence="1">
    <location>
        <begin position="98"/>
        <end position="119"/>
    </location>
</feature>
<sequence>MRHKKLVNRVVFLKHSPFFQHTMEYQNRGVILRMIATNNRTANDNKYELTLSLIKDERIGDFLFLIAAIIALISTYQAEKEIISKESYKESLPDDSAYTIAAASWSFFIASIISAYVVIARYNQIATADRDVSPLTLKGAKYSTIGNIISVIGFGLAAIGDQLKAMASSSGGPTAISR</sequence>
<proteinExistence type="predicted"/>
<gene>
    <name evidence="2" type="ORF">SAMN05443529_13628</name>
</gene>
<name>A0A1G8K6X0_9FIRM</name>
<accession>A0A1G8K6X0</accession>
<evidence type="ECO:0000313" key="3">
    <source>
        <dbReference type="Proteomes" id="UP000198656"/>
    </source>
</evidence>
<feature type="transmembrane region" description="Helical" evidence="1">
    <location>
        <begin position="59"/>
        <end position="78"/>
    </location>
</feature>
<organism evidence="2 3">
    <name type="scientific">Desulfosporosinus hippei DSM 8344</name>
    <dbReference type="NCBI Taxonomy" id="1121419"/>
    <lineage>
        <taxon>Bacteria</taxon>
        <taxon>Bacillati</taxon>
        <taxon>Bacillota</taxon>
        <taxon>Clostridia</taxon>
        <taxon>Eubacteriales</taxon>
        <taxon>Desulfitobacteriaceae</taxon>
        <taxon>Desulfosporosinus</taxon>
    </lineage>
</organism>
<keyword evidence="1" id="KW-1133">Transmembrane helix</keyword>
<dbReference type="Proteomes" id="UP000198656">
    <property type="component" value="Unassembled WGS sequence"/>
</dbReference>
<reference evidence="3" key="1">
    <citation type="submission" date="2016-10" db="EMBL/GenBank/DDBJ databases">
        <authorList>
            <person name="Varghese N."/>
            <person name="Submissions S."/>
        </authorList>
    </citation>
    <scope>NUCLEOTIDE SEQUENCE [LARGE SCALE GENOMIC DNA]</scope>
    <source>
        <strain evidence="3">DSM 8344</strain>
    </source>
</reference>
<protein>
    <submittedName>
        <fullName evidence="2">Uncharacterized protein</fullName>
    </submittedName>
</protein>
<dbReference type="AlphaFoldDB" id="A0A1G8K6X0"/>
<keyword evidence="3" id="KW-1185">Reference proteome</keyword>
<dbReference type="EMBL" id="FNCP01000036">
    <property type="protein sequence ID" value="SDI39188.1"/>
    <property type="molecule type" value="Genomic_DNA"/>
</dbReference>
<evidence type="ECO:0000256" key="1">
    <source>
        <dbReference type="SAM" id="Phobius"/>
    </source>
</evidence>
<dbReference type="RefSeq" id="WP_242876395.1">
    <property type="nucleotide sequence ID" value="NZ_FNCP01000036.1"/>
</dbReference>
<keyword evidence="1" id="KW-0812">Transmembrane</keyword>
<evidence type="ECO:0000313" key="2">
    <source>
        <dbReference type="EMBL" id="SDI39188.1"/>
    </source>
</evidence>